<dbReference type="EMBL" id="CAJVPU010000072">
    <property type="protein sequence ID" value="CAG8439933.1"/>
    <property type="molecule type" value="Genomic_DNA"/>
</dbReference>
<protein>
    <submittedName>
        <fullName evidence="1">5461_t:CDS:1</fullName>
    </submittedName>
</protein>
<accession>A0ACA9JWL7</accession>
<name>A0ACA9JWL7_9GLOM</name>
<comment type="caution">
    <text evidence="1">The sequence shown here is derived from an EMBL/GenBank/DDBJ whole genome shotgun (WGS) entry which is preliminary data.</text>
</comment>
<evidence type="ECO:0000313" key="1">
    <source>
        <dbReference type="EMBL" id="CAG8439933.1"/>
    </source>
</evidence>
<sequence length="252" mass="28502">MDEATDEATDEEMDKTEDLIVDIETDTMTETHISSKKAYSNVSSSQETLSPQTPSVPFSQAPFLPQTHLLSQAPLLPQTSLLPQTPLLSQTPSIPSSYTLLQSNWAAGPSVFQPFLTPYNSYHTPSPMPINPYYTPSPMPFNLYHTPPLMPVNSYQTLSPFAPFQFQASQYNSNPLSEMANFLKEIDEKEGTNHYYQNFLNEFEVHQVTVKNLIRLSDDELDRCGVTAIGARRTLCDYAEKYQSLQDRQNFL</sequence>
<organism evidence="1 2">
    <name type="scientific">Dentiscutata heterogama</name>
    <dbReference type="NCBI Taxonomy" id="1316150"/>
    <lineage>
        <taxon>Eukaryota</taxon>
        <taxon>Fungi</taxon>
        <taxon>Fungi incertae sedis</taxon>
        <taxon>Mucoromycota</taxon>
        <taxon>Glomeromycotina</taxon>
        <taxon>Glomeromycetes</taxon>
        <taxon>Diversisporales</taxon>
        <taxon>Gigasporaceae</taxon>
        <taxon>Dentiscutata</taxon>
    </lineage>
</organism>
<gene>
    <name evidence="1" type="ORF">DHETER_LOCUS186</name>
</gene>
<proteinExistence type="predicted"/>
<dbReference type="Proteomes" id="UP000789702">
    <property type="component" value="Unassembled WGS sequence"/>
</dbReference>
<evidence type="ECO:0000313" key="2">
    <source>
        <dbReference type="Proteomes" id="UP000789702"/>
    </source>
</evidence>
<reference evidence="1" key="1">
    <citation type="submission" date="2021-06" db="EMBL/GenBank/DDBJ databases">
        <authorList>
            <person name="Kallberg Y."/>
            <person name="Tangrot J."/>
            <person name="Rosling A."/>
        </authorList>
    </citation>
    <scope>NUCLEOTIDE SEQUENCE</scope>
    <source>
        <strain evidence="1">IL203A</strain>
    </source>
</reference>
<keyword evidence="2" id="KW-1185">Reference proteome</keyword>